<organism evidence="1 2">
    <name type="scientific">Hevea brasiliensis</name>
    <name type="common">Para rubber tree</name>
    <name type="synonym">Siphonia brasiliensis</name>
    <dbReference type="NCBI Taxonomy" id="3981"/>
    <lineage>
        <taxon>Eukaryota</taxon>
        <taxon>Viridiplantae</taxon>
        <taxon>Streptophyta</taxon>
        <taxon>Embryophyta</taxon>
        <taxon>Tracheophyta</taxon>
        <taxon>Spermatophyta</taxon>
        <taxon>Magnoliopsida</taxon>
        <taxon>eudicotyledons</taxon>
        <taxon>Gunneridae</taxon>
        <taxon>Pentapetalae</taxon>
        <taxon>rosids</taxon>
        <taxon>fabids</taxon>
        <taxon>Malpighiales</taxon>
        <taxon>Euphorbiaceae</taxon>
        <taxon>Crotonoideae</taxon>
        <taxon>Micrandreae</taxon>
        <taxon>Hevea</taxon>
    </lineage>
</organism>
<dbReference type="Proteomes" id="UP000467840">
    <property type="component" value="Chromosome 12"/>
</dbReference>
<dbReference type="InterPro" id="IPR044297">
    <property type="entry name" value="CSI1/2/3"/>
</dbReference>
<dbReference type="EMBL" id="JAAGAX010000018">
    <property type="protein sequence ID" value="KAF2284094.1"/>
    <property type="molecule type" value="Genomic_DNA"/>
</dbReference>
<dbReference type="PANTHER" id="PTHR46369">
    <property type="entry name" value="PROTEIN CELLULOSE SYNTHASE INTERACTIVE 1"/>
    <property type="match status" value="1"/>
</dbReference>
<evidence type="ECO:0000313" key="1">
    <source>
        <dbReference type="EMBL" id="KAF2284094.1"/>
    </source>
</evidence>
<dbReference type="GO" id="GO:2001006">
    <property type="term" value="P:regulation of cellulose biosynthetic process"/>
    <property type="evidence" value="ECO:0007669"/>
    <property type="project" value="InterPro"/>
</dbReference>
<evidence type="ECO:0008006" key="3">
    <source>
        <dbReference type="Google" id="ProtNLM"/>
    </source>
</evidence>
<evidence type="ECO:0000313" key="2">
    <source>
        <dbReference type="Proteomes" id="UP000467840"/>
    </source>
</evidence>
<dbReference type="InterPro" id="IPR016024">
    <property type="entry name" value="ARM-type_fold"/>
</dbReference>
<dbReference type="InterPro" id="IPR011989">
    <property type="entry name" value="ARM-like"/>
</dbReference>
<dbReference type="SUPFAM" id="SSF48371">
    <property type="entry name" value="ARM repeat"/>
    <property type="match status" value="1"/>
</dbReference>
<name>A0A6A6K6F3_HEVBR</name>
<reference evidence="1 2" key="1">
    <citation type="journal article" date="2020" name="Mol. Plant">
        <title>The Chromosome-Based Rubber Tree Genome Provides New Insights into Spurge Genome Evolution and Rubber Biosynthesis.</title>
        <authorList>
            <person name="Liu J."/>
            <person name="Shi C."/>
            <person name="Shi C.C."/>
            <person name="Li W."/>
            <person name="Zhang Q.J."/>
            <person name="Zhang Y."/>
            <person name="Li K."/>
            <person name="Lu H.F."/>
            <person name="Shi C."/>
            <person name="Zhu S.T."/>
            <person name="Xiao Z.Y."/>
            <person name="Nan H."/>
            <person name="Yue Y."/>
            <person name="Zhu X.G."/>
            <person name="Wu Y."/>
            <person name="Hong X.N."/>
            <person name="Fan G.Y."/>
            <person name="Tong Y."/>
            <person name="Zhang D."/>
            <person name="Mao C.L."/>
            <person name="Liu Y.L."/>
            <person name="Hao S.J."/>
            <person name="Liu W.Q."/>
            <person name="Lv M.Q."/>
            <person name="Zhang H.B."/>
            <person name="Liu Y."/>
            <person name="Hu-Tang G.R."/>
            <person name="Wang J.P."/>
            <person name="Wang J.H."/>
            <person name="Sun Y.H."/>
            <person name="Ni S.B."/>
            <person name="Chen W.B."/>
            <person name="Zhang X.C."/>
            <person name="Jiao Y.N."/>
            <person name="Eichler E.E."/>
            <person name="Li G.H."/>
            <person name="Liu X."/>
            <person name="Gao L.Z."/>
        </authorList>
    </citation>
    <scope>NUCLEOTIDE SEQUENCE [LARGE SCALE GENOMIC DNA]</scope>
    <source>
        <strain evidence="2">cv. GT1</strain>
        <tissue evidence="1">Leaf</tissue>
    </source>
</reference>
<sequence>MPPHMDGEVSTERIKCFRRIFSNEDERIRANDQFANFSLKVDLLLILILLKVWILFRSSEIWRHESAFGAVSQLVAVLRLGRRGARYSAAKAIESLFSADHIRNAENARQAVQPLVEILNTQMEKEEHAAIAALVSLLSENPSRALAVADVEMNAVDVLSRILSSNCSMELKGDAAELCGVLFGNTRIRALACKMEMVKAEVIESILDIPHEVPDFLCASFVDLLRILTNNASIAKGPYAAKVVEPLFLLLTRPEFGPEEQHGALEALANILEHPQCRADYNLASHQAIEPLIPLLDSPAPAVQ</sequence>
<gene>
    <name evidence="1" type="ORF">GH714_018936</name>
</gene>
<accession>A0A6A6K6F3</accession>
<dbReference type="PANTHER" id="PTHR46369:SF2">
    <property type="entry name" value="PROTEIN CELLULOSE SYNTHASE INTERACTIVE 1"/>
    <property type="match status" value="1"/>
</dbReference>
<dbReference type="Gene3D" id="1.25.10.10">
    <property type="entry name" value="Leucine-rich Repeat Variant"/>
    <property type="match status" value="1"/>
</dbReference>
<proteinExistence type="predicted"/>
<protein>
    <recommendedName>
        <fullName evidence="3">Armadillo repeat-containing domain-containing protein</fullName>
    </recommendedName>
</protein>
<dbReference type="GO" id="GO:0051211">
    <property type="term" value="P:anisotropic cell growth"/>
    <property type="evidence" value="ECO:0007669"/>
    <property type="project" value="InterPro"/>
</dbReference>
<dbReference type="AlphaFoldDB" id="A0A6A6K6F3"/>
<keyword evidence="2" id="KW-1185">Reference proteome</keyword>
<dbReference type="GO" id="GO:0008017">
    <property type="term" value="F:microtubule binding"/>
    <property type="evidence" value="ECO:0007669"/>
    <property type="project" value="InterPro"/>
</dbReference>
<dbReference type="GO" id="GO:0010330">
    <property type="term" value="C:cellulose synthase complex"/>
    <property type="evidence" value="ECO:0007669"/>
    <property type="project" value="InterPro"/>
</dbReference>
<comment type="caution">
    <text evidence="1">The sequence shown here is derived from an EMBL/GenBank/DDBJ whole genome shotgun (WGS) entry which is preliminary data.</text>
</comment>